<feature type="transmembrane region" description="Helical" evidence="2">
    <location>
        <begin position="732"/>
        <end position="755"/>
    </location>
</feature>
<feature type="transmembrane region" description="Helical" evidence="2">
    <location>
        <begin position="767"/>
        <end position="787"/>
    </location>
</feature>
<dbReference type="EMBL" id="JANBTW010000077">
    <property type="protein sequence ID" value="KAJ2672786.1"/>
    <property type="molecule type" value="Genomic_DNA"/>
</dbReference>
<keyword evidence="2" id="KW-1133">Transmembrane helix</keyword>
<dbReference type="PROSITE" id="PS00134">
    <property type="entry name" value="TRYPSIN_HIS"/>
    <property type="match status" value="2"/>
</dbReference>
<dbReference type="InterPro" id="IPR001254">
    <property type="entry name" value="Trypsin_dom"/>
</dbReference>
<dbReference type="PROSITE" id="PS50240">
    <property type="entry name" value="TRYPSIN_DOM"/>
    <property type="match status" value="2"/>
</dbReference>
<reference evidence="4" key="1">
    <citation type="submission" date="2022-07" db="EMBL/GenBank/DDBJ databases">
        <title>Phylogenomic reconstructions and comparative analyses of Kickxellomycotina fungi.</title>
        <authorList>
            <person name="Reynolds N.K."/>
            <person name="Stajich J.E."/>
            <person name="Barry K."/>
            <person name="Grigoriev I.V."/>
            <person name="Crous P."/>
            <person name="Smith M.E."/>
        </authorList>
    </citation>
    <scope>NUCLEOTIDE SEQUENCE</scope>
    <source>
        <strain evidence="4">NRRL 3115</strain>
    </source>
</reference>
<dbReference type="PANTHER" id="PTHR24252">
    <property type="entry name" value="ACROSIN-RELATED"/>
    <property type="match status" value="1"/>
</dbReference>
<protein>
    <recommendedName>
        <fullName evidence="3">Peptidase S1 domain-containing protein</fullName>
    </recommendedName>
</protein>
<keyword evidence="2" id="KW-0812">Transmembrane</keyword>
<gene>
    <name evidence="4" type="ORF">GGI25_004981</name>
</gene>
<feature type="domain" description="Peptidase S1" evidence="3">
    <location>
        <begin position="19"/>
        <end position="270"/>
    </location>
</feature>
<evidence type="ECO:0000256" key="2">
    <source>
        <dbReference type="SAM" id="Phobius"/>
    </source>
</evidence>
<evidence type="ECO:0000259" key="3">
    <source>
        <dbReference type="PROSITE" id="PS50240"/>
    </source>
</evidence>
<feature type="transmembrane region" description="Helical" evidence="2">
    <location>
        <begin position="696"/>
        <end position="720"/>
    </location>
</feature>
<dbReference type="Proteomes" id="UP001151518">
    <property type="component" value="Unassembled WGS sequence"/>
</dbReference>
<dbReference type="GO" id="GO:0006508">
    <property type="term" value="P:proteolysis"/>
    <property type="evidence" value="ECO:0007669"/>
    <property type="project" value="InterPro"/>
</dbReference>
<sequence length="831" mass="90564">MVSTIAIGEPLRPSSNIRVTNGIASPQGMAPYFVQLFMDDGDQGTSRCAGTIIDATTVITAGHCINDHGSTKTPDRIRIIYGNIARYDPSTPYPGAIVKATKATIHPNFDARRLHNDIAVLRVPPISFRPGFVEKVKIYSGPIEPLSIMRIFGWGKTQVGQPTHAKSLLTQHVFVAEPQVCQDIAPWYRGANGPQICTDNRYNLGVDVCQGDSGTGTTINANGKAYFAGIVSYGMDKYGRGTCGEAGGFGIYTPLLSGKAVASAIDYSVVPTGAMQDDMRVTNGTLSPQGEAPYFVQLLINLGSRGYGRCGGTIIGETTIVTAAHCVYDSRTGQVSSPDSVYVIHGTVRRFTGSSQSFPGTVVKATNVTAHPDYNTGTLHNDIAIIQVPALNLKNKFTEKITIFDGKIAPQEAMRIYGWGKTRTDGSSSDVPDALLKQTVFIAEPRSCQDIDSSYKNADGSQICADNNYNVGVDVCQGDSGTGTTINAGGKAYLAGLVSYGLDRYGNATCGEAGSFGMYTHIKYYLSWIESVTGKKFVAGPSFAQLPRIQAIYCPARDCTRDRDWLLSEPTPVALWVLGTFALLLALFYLPKYQPSYYSMTHKHAARIALVFLATSLYLRASLINQPMYIASIVFNLEVGSYLCNIVISNTALLLGFQPLERRQHIAVIVARFLSLGLFATIICGSILMFHTRGTWCLQIVFIIILTLTAIVSVLFLCRFTTIRPHMTRQGILSTTLVVLMLELWAAFMLTRLLLPLDSLMRYSEMVFFLLNYVPLLISLWVVLVLGDPLSGDIDYNSLVKIEKSLMSLEDILVGMRAYAALEERRTEGGN</sequence>
<feature type="transmembrane region" description="Helical" evidence="2">
    <location>
        <begin position="573"/>
        <end position="593"/>
    </location>
</feature>
<dbReference type="InterPro" id="IPR001314">
    <property type="entry name" value="Peptidase_S1A"/>
</dbReference>
<accession>A0A9W8G532</accession>
<feature type="domain" description="Peptidase S1" evidence="3">
    <location>
        <begin position="281"/>
        <end position="534"/>
    </location>
</feature>
<dbReference type="InterPro" id="IPR018114">
    <property type="entry name" value="TRYPSIN_HIS"/>
</dbReference>
<proteinExistence type="predicted"/>
<evidence type="ECO:0000313" key="4">
    <source>
        <dbReference type="EMBL" id="KAJ2672786.1"/>
    </source>
</evidence>
<dbReference type="PRINTS" id="PR00722">
    <property type="entry name" value="CHYMOTRYPSIN"/>
</dbReference>
<dbReference type="AlphaFoldDB" id="A0A9W8G532"/>
<dbReference type="PANTHER" id="PTHR24252:SF7">
    <property type="entry name" value="HYALIN"/>
    <property type="match status" value="1"/>
</dbReference>
<comment type="caution">
    <text evidence="4">The sequence shown here is derived from an EMBL/GenBank/DDBJ whole genome shotgun (WGS) entry which is preliminary data.</text>
</comment>
<keyword evidence="1" id="KW-1015">Disulfide bond</keyword>
<dbReference type="InterPro" id="IPR009003">
    <property type="entry name" value="Peptidase_S1_PA"/>
</dbReference>
<feature type="transmembrane region" description="Helical" evidence="2">
    <location>
        <begin position="669"/>
        <end position="690"/>
    </location>
</feature>
<organism evidence="4 5">
    <name type="scientific">Coemansia spiralis</name>
    <dbReference type="NCBI Taxonomy" id="417178"/>
    <lineage>
        <taxon>Eukaryota</taxon>
        <taxon>Fungi</taxon>
        <taxon>Fungi incertae sedis</taxon>
        <taxon>Zoopagomycota</taxon>
        <taxon>Kickxellomycotina</taxon>
        <taxon>Kickxellomycetes</taxon>
        <taxon>Kickxellales</taxon>
        <taxon>Kickxellaceae</taxon>
        <taxon>Coemansia</taxon>
    </lineage>
</organism>
<dbReference type="FunFam" id="2.40.10.10:FF:000068">
    <property type="entry name" value="transmembrane protease serine 2"/>
    <property type="match status" value="1"/>
</dbReference>
<dbReference type="SUPFAM" id="SSF50494">
    <property type="entry name" value="Trypsin-like serine proteases"/>
    <property type="match status" value="2"/>
</dbReference>
<dbReference type="Gene3D" id="2.40.10.10">
    <property type="entry name" value="Trypsin-like serine proteases"/>
    <property type="match status" value="2"/>
</dbReference>
<feature type="transmembrane region" description="Helical" evidence="2">
    <location>
        <begin position="605"/>
        <end position="623"/>
    </location>
</feature>
<evidence type="ECO:0000313" key="5">
    <source>
        <dbReference type="Proteomes" id="UP001151518"/>
    </source>
</evidence>
<dbReference type="SMART" id="SM00020">
    <property type="entry name" value="Tryp_SPc"/>
    <property type="match status" value="2"/>
</dbReference>
<dbReference type="InterPro" id="IPR043504">
    <property type="entry name" value="Peptidase_S1_PA_chymotrypsin"/>
</dbReference>
<dbReference type="OrthoDB" id="6380398at2759"/>
<dbReference type="Pfam" id="PF00089">
    <property type="entry name" value="Trypsin"/>
    <property type="match status" value="2"/>
</dbReference>
<dbReference type="GO" id="GO:0004252">
    <property type="term" value="F:serine-type endopeptidase activity"/>
    <property type="evidence" value="ECO:0007669"/>
    <property type="project" value="InterPro"/>
</dbReference>
<name>A0A9W8G532_9FUNG</name>
<keyword evidence="2" id="KW-0472">Membrane</keyword>
<dbReference type="CDD" id="cd00190">
    <property type="entry name" value="Tryp_SPc"/>
    <property type="match status" value="1"/>
</dbReference>
<feature type="transmembrane region" description="Helical" evidence="2">
    <location>
        <begin position="629"/>
        <end position="657"/>
    </location>
</feature>
<evidence type="ECO:0000256" key="1">
    <source>
        <dbReference type="ARBA" id="ARBA00023157"/>
    </source>
</evidence>